<evidence type="ECO:0000313" key="8">
    <source>
        <dbReference type="EMBL" id="CAG9838800.1"/>
    </source>
</evidence>
<dbReference type="Pfam" id="PF00135">
    <property type="entry name" value="COesterase"/>
    <property type="match status" value="1"/>
</dbReference>
<feature type="chain" id="PRO_5040537404" description="Carboxylic ester hydrolase" evidence="6">
    <location>
        <begin position="23"/>
        <end position="542"/>
    </location>
</feature>
<dbReference type="OrthoDB" id="19653at2759"/>
<evidence type="ECO:0000256" key="4">
    <source>
        <dbReference type="ARBA" id="ARBA00023157"/>
    </source>
</evidence>
<dbReference type="Proteomes" id="UP001153709">
    <property type="component" value="Chromosome 8"/>
</dbReference>
<keyword evidence="2" id="KW-0719">Serine esterase</keyword>
<gene>
    <name evidence="8" type="ORF">DIABBA_LOCUS11633</name>
</gene>
<evidence type="ECO:0000256" key="1">
    <source>
        <dbReference type="ARBA" id="ARBA00005964"/>
    </source>
</evidence>
<feature type="domain" description="Carboxylesterase type B" evidence="7">
    <location>
        <begin position="24"/>
        <end position="518"/>
    </location>
</feature>
<evidence type="ECO:0000256" key="2">
    <source>
        <dbReference type="ARBA" id="ARBA00022487"/>
    </source>
</evidence>
<proteinExistence type="inferred from homology"/>
<organism evidence="8 9">
    <name type="scientific">Diabrotica balteata</name>
    <name type="common">Banded cucumber beetle</name>
    <dbReference type="NCBI Taxonomy" id="107213"/>
    <lineage>
        <taxon>Eukaryota</taxon>
        <taxon>Metazoa</taxon>
        <taxon>Ecdysozoa</taxon>
        <taxon>Arthropoda</taxon>
        <taxon>Hexapoda</taxon>
        <taxon>Insecta</taxon>
        <taxon>Pterygota</taxon>
        <taxon>Neoptera</taxon>
        <taxon>Endopterygota</taxon>
        <taxon>Coleoptera</taxon>
        <taxon>Polyphaga</taxon>
        <taxon>Cucujiformia</taxon>
        <taxon>Chrysomeloidea</taxon>
        <taxon>Chrysomelidae</taxon>
        <taxon>Galerucinae</taxon>
        <taxon>Diabroticina</taxon>
        <taxon>Diabroticites</taxon>
        <taxon>Diabrotica</taxon>
    </lineage>
</organism>
<feature type="signal peptide" evidence="6">
    <location>
        <begin position="1"/>
        <end position="22"/>
    </location>
</feature>
<dbReference type="PROSITE" id="PS00941">
    <property type="entry name" value="CARBOXYLESTERASE_B_2"/>
    <property type="match status" value="1"/>
</dbReference>
<keyword evidence="6" id="KW-0732">Signal</keyword>
<dbReference type="PANTHER" id="PTHR43142">
    <property type="entry name" value="CARBOXYLIC ESTER HYDROLASE"/>
    <property type="match status" value="1"/>
</dbReference>
<dbReference type="InterPro" id="IPR002018">
    <property type="entry name" value="CarbesteraseB"/>
</dbReference>
<accession>A0A9N9XGS8</accession>
<dbReference type="Gene3D" id="3.40.50.1820">
    <property type="entry name" value="alpha/beta hydrolase"/>
    <property type="match status" value="1"/>
</dbReference>
<protein>
    <recommendedName>
        <fullName evidence="6">Carboxylic ester hydrolase</fullName>
        <ecNumber evidence="6">3.1.1.-</ecNumber>
    </recommendedName>
</protein>
<evidence type="ECO:0000256" key="5">
    <source>
        <dbReference type="ARBA" id="ARBA00023180"/>
    </source>
</evidence>
<evidence type="ECO:0000256" key="6">
    <source>
        <dbReference type="RuleBase" id="RU361235"/>
    </source>
</evidence>
<keyword evidence="9" id="KW-1185">Reference proteome</keyword>
<keyword evidence="3 6" id="KW-0378">Hydrolase</keyword>
<comment type="similarity">
    <text evidence="1 6">Belongs to the type-B carboxylesterase/lipase family.</text>
</comment>
<dbReference type="InterPro" id="IPR019819">
    <property type="entry name" value="Carboxylesterase_B_CS"/>
</dbReference>
<keyword evidence="4" id="KW-1015">Disulfide bond</keyword>
<dbReference type="InterPro" id="IPR019826">
    <property type="entry name" value="Carboxylesterase_B_AS"/>
</dbReference>
<dbReference type="PROSITE" id="PS00122">
    <property type="entry name" value="CARBOXYLESTERASE_B_1"/>
    <property type="match status" value="1"/>
</dbReference>
<name>A0A9N9XGS8_DIABA</name>
<dbReference type="EC" id="3.1.1.-" evidence="6"/>
<keyword evidence="5" id="KW-0325">Glycoprotein</keyword>
<dbReference type="SUPFAM" id="SSF53474">
    <property type="entry name" value="alpha/beta-Hydrolases"/>
    <property type="match status" value="1"/>
</dbReference>
<sequence length="542" mass="60109">MIVKSMVFVTILLTATIFAVYADNTQVVTNEGTILGRTSLSEKLNKTIHMFLSIPYAEPPKRFELSIPKSTWTGVLNCTFERAQCLQTQDKIEGSEDCLFLSVFSPNLTGRAPVLVWIHGGGFVYGNGSLISFSPELFLEEGLVVVGIQYRLGIFGFISTGDLSCPGNLGLKDQTLALQWVQRNIAHFGGDPKRVTIWGQSAGAASVALHLTSSRSKGLFSGAIMSSGVSLCLWALSRNAIELAHKTGAVLGVGSTNSSQLIDNLKKVDYNNLLNVSNNLAIEIFYKYPLAGIPLGPVIEVPHKTAFLTVKSDKSLLSGEFTRVPLLLGYTSNELSTMAQELLSGSVSIFDQQPEKFVPADIISNKNLTEAGLKIRKEFLGDAPIIKMDNSLIHLFNIDQFIRPIHRFVADVKKYVLNTYLYQFSYKGDIEKALGFNFSGVVHAEDLYYLFKANLPFSKKDLAVRSKMVKMWSNFCKYSKPIPLPTSSLDHAIWLPASIAPRSVLFNIDYKNGFIKNPYLKELNFYDKQIYAKYGQGVYDTY</sequence>
<evidence type="ECO:0000259" key="7">
    <source>
        <dbReference type="Pfam" id="PF00135"/>
    </source>
</evidence>
<dbReference type="AlphaFoldDB" id="A0A9N9XGS8"/>
<dbReference type="PANTHER" id="PTHR43142:SF1">
    <property type="entry name" value="CARBOXYLIC ESTER HYDROLASE"/>
    <property type="match status" value="1"/>
</dbReference>
<reference evidence="8" key="1">
    <citation type="submission" date="2022-01" db="EMBL/GenBank/DDBJ databases">
        <authorList>
            <person name="King R."/>
        </authorList>
    </citation>
    <scope>NUCLEOTIDE SEQUENCE</scope>
</reference>
<evidence type="ECO:0000256" key="3">
    <source>
        <dbReference type="ARBA" id="ARBA00022801"/>
    </source>
</evidence>
<dbReference type="GO" id="GO:0052689">
    <property type="term" value="F:carboxylic ester hydrolase activity"/>
    <property type="evidence" value="ECO:0007669"/>
    <property type="project" value="UniProtKB-KW"/>
</dbReference>
<dbReference type="InterPro" id="IPR029058">
    <property type="entry name" value="AB_hydrolase_fold"/>
</dbReference>
<evidence type="ECO:0000313" key="9">
    <source>
        <dbReference type="Proteomes" id="UP001153709"/>
    </source>
</evidence>
<dbReference type="EMBL" id="OU898283">
    <property type="protein sequence ID" value="CAG9838800.1"/>
    <property type="molecule type" value="Genomic_DNA"/>
</dbReference>